<evidence type="ECO:0000313" key="3">
    <source>
        <dbReference type="Proteomes" id="UP000243217"/>
    </source>
</evidence>
<feature type="region of interest" description="Disordered" evidence="1">
    <location>
        <begin position="21"/>
        <end position="52"/>
    </location>
</feature>
<evidence type="ECO:0000313" key="2">
    <source>
        <dbReference type="EMBL" id="OQR81461.1"/>
    </source>
</evidence>
<name>A0A1V9Y6W0_9STRA</name>
<dbReference type="AlphaFoldDB" id="A0A1V9Y6W0"/>
<reference evidence="2 3" key="1">
    <citation type="journal article" date="2014" name="Genome Biol. Evol.">
        <title>The secreted proteins of Achlya hypogyna and Thraustotheca clavata identify the ancestral oomycete secretome and reveal gene acquisitions by horizontal gene transfer.</title>
        <authorList>
            <person name="Misner I."/>
            <person name="Blouin N."/>
            <person name="Leonard G."/>
            <person name="Richards T.A."/>
            <person name="Lane C.E."/>
        </authorList>
    </citation>
    <scope>NUCLEOTIDE SEQUENCE [LARGE SCALE GENOMIC DNA]</scope>
    <source>
        <strain evidence="2 3">ATCC 34112</strain>
    </source>
</reference>
<dbReference type="Proteomes" id="UP000243217">
    <property type="component" value="Unassembled WGS sequence"/>
</dbReference>
<evidence type="ECO:0000256" key="1">
    <source>
        <dbReference type="SAM" id="MobiDB-lite"/>
    </source>
</evidence>
<gene>
    <name evidence="2" type="ORF">THRCLA_11714</name>
</gene>
<organism evidence="2 3">
    <name type="scientific">Thraustotheca clavata</name>
    <dbReference type="NCBI Taxonomy" id="74557"/>
    <lineage>
        <taxon>Eukaryota</taxon>
        <taxon>Sar</taxon>
        <taxon>Stramenopiles</taxon>
        <taxon>Oomycota</taxon>
        <taxon>Saprolegniomycetes</taxon>
        <taxon>Saprolegniales</taxon>
        <taxon>Achlyaceae</taxon>
        <taxon>Thraustotheca</taxon>
    </lineage>
</organism>
<protein>
    <recommendedName>
        <fullName evidence="4">M96 mating-specific protein family</fullName>
    </recommendedName>
</protein>
<comment type="caution">
    <text evidence="2">The sequence shown here is derived from an EMBL/GenBank/DDBJ whole genome shotgun (WGS) entry which is preliminary data.</text>
</comment>
<evidence type="ECO:0008006" key="4">
    <source>
        <dbReference type="Google" id="ProtNLM"/>
    </source>
</evidence>
<dbReference type="OrthoDB" id="75145at2759"/>
<proteinExistence type="predicted"/>
<sequence length="381" mass="44064">MSSTSEEDIVERILFGEFLKEYPGDQQEFEDDATSETSAGSETKPVRPKRRKRHRITLKQEIDSLRVKETELLEQLNVLTKKSEVTGNASVWETRAKDQIVAAQKTLYENSMLRNMLQEQLKTIQALERVLKKKPKLTLTPQFTPDEWRTWQLSSDQYTRENSMRSILAYLYDKMESEMIKNNVYDLVENTSSLALRTHHNVLWFDFMQYNILDVNIKDAEIALWAIICLDIKIPSAKVKSPQGQPIEYLDENTVYTQTKADVVRSEDDSFTVEGRYLAQRILEENRVVIVYRTIIDDELHPHSPSCYRDHAIGWIILQPCPDDPRRTQKYTLTQVTKPIGNAHEEEKTATKLEEASDFVLSLLTSHTSKMSEAIVQASSN</sequence>
<dbReference type="EMBL" id="JNBS01004987">
    <property type="protein sequence ID" value="OQR81461.1"/>
    <property type="molecule type" value="Genomic_DNA"/>
</dbReference>
<keyword evidence="3" id="KW-1185">Reference proteome</keyword>
<accession>A0A1V9Y6W0</accession>